<comment type="subcellular location">
    <subcellularLocation>
        <location evidence="1">Nucleus</location>
    </subcellularLocation>
</comment>
<evidence type="ECO:0000313" key="7">
    <source>
        <dbReference type="EMBL" id="GLD56421.1"/>
    </source>
</evidence>
<evidence type="ECO:0000256" key="5">
    <source>
        <dbReference type="ARBA" id="ARBA00023242"/>
    </source>
</evidence>
<dbReference type="EMBL" id="BRZM01000024">
    <property type="protein sequence ID" value="GLD56421.1"/>
    <property type="molecule type" value="Genomic_DNA"/>
</dbReference>
<comment type="caution">
    <text evidence="7">The sequence shown here is derived from an EMBL/GenBank/DDBJ whole genome shotgun (WGS) entry which is preliminary data.</text>
</comment>
<evidence type="ECO:0000256" key="4">
    <source>
        <dbReference type="ARBA" id="ARBA00022833"/>
    </source>
</evidence>
<keyword evidence="8" id="KW-1185">Reference proteome</keyword>
<evidence type="ECO:0000256" key="3">
    <source>
        <dbReference type="ARBA" id="ARBA00022771"/>
    </source>
</evidence>
<accession>A0AAD3MMV4</accession>
<dbReference type="GO" id="GO:0005634">
    <property type="term" value="C:nucleus"/>
    <property type="evidence" value="ECO:0007669"/>
    <property type="project" value="UniProtKB-SubCell"/>
</dbReference>
<keyword evidence="5" id="KW-0539">Nucleus</keyword>
<evidence type="ECO:0000313" key="8">
    <source>
        <dbReference type="Proteomes" id="UP001279410"/>
    </source>
</evidence>
<dbReference type="Proteomes" id="UP001279410">
    <property type="component" value="Unassembled WGS sequence"/>
</dbReference>
<evidence type="ECO:0000256" key="6">
    <source>
        <dbReference type="SAM" id="MobiDB-lite"/>
    </source>
</evidence>
<feature type="compositionally biased region" description="Polar residues" evidence="6">
    <location>
        <begin position="381"/>
        <end position="400"/>
    </location>
</feature>
<protein>
    <recommendedName>
        <fullName evidence="9">BED-type domain-containing protein</fullName>
    </recommendedName>
</protein>
<dbReference type="PANTHER" id="PTHR46481:SF10">
    <property type="entry name" value="ZINC FINGER BED DOMAIN-CONTAINING PROTEIN 39"/>
    <property type="match status" value="1"/>
</dbReference>
<dbReference type="GO" id="GO:0008270">
    <property type="term" value="F:zinc ion binding"/>
    <property type="evidence" value="ECO:0007669"/>
    <property type="project" value="UniProtKB-KW"/>
</dbReference>
<dbReference type="Gene3D" id="1.10.10.1070">
    <property type="entry name" value="Zinc finger, BED domain-containing"/>
    <property type="match status" value="1"/>
</dbReference>
<gene>
    <name evidence="7" type="ORF">AKAME5_000877000</name>
</gene>
<name>A0AAD3MMV4_LATJO</name>
<sequence>MVVRGRGCASPKRGAVAGEGVLGGGCAAGGAGPNGKVEQLVVMGPATPMHRAHRAKLRVKCRICSTELSYLNKTTSSMLRHYRARHENEVPDTPRINSASRKQMLDEALLNFILKDCQPLSIVESEGFRELVQVLQPSYVLPTRKTIKQMVAKKYEEERERVKMEVQQAVAININVIGVMTDEELGQDIKRYGDRLALRAFCHQRTVTNEESGGVETVKSVLMQRVRDRLGEQRKTPANRDTAGSGIVGNKHAVKATRRVEMGWLHFDNGTYHQIKTRNGGGTRHLSVQKSVTMGELLETGKGLFFPNGFSSKGPVEDFEFDIRDYSHNEVSPEVTVSQLYEQTKLRMLRIYTTSKAKDVILLSDASSDFEPTDERPMKDNAQTILREQNQETSSLEDWN</sequence>
<dbReference type="AlphaFoldDB" id="A0AAD3MMV4"/>
<keyword evidence="4" id="KW-0862">Zinc</keyword>
<evidence type="ECO:0008006" key="9">
    <source>
        <dbReference type="Google" id="ProtNLM"/>
    </source>
</evidence>
<dbReference type="InterPro" id="IPR052035">
    <property type="entry name" value="ZnF_BED_domain_contain"/>
</dbReference>
<proteinExistence type="predicted"/>
<evidence type="ECO:0000256" key="2">
    <source>
        <dbReference type="ARBA" id="ARBA00022723"/>
    </source>
</evidence>
<keyword evidence="3" id="KW-0863">Zinc-finger</keyword>
<feature type="region of interest" description="Disordered" evidence="6">
    <location>
        <begin position="368"/>
        <end position="400"/>
    </location>
</feature>
<keyword evidence="2" id="KW-0479">Metal-binding</keyword>
<organism evidence="7 8">
    <name type="scientific">Lates japonicus</name>
    <name type="common">Japanese lates</name>
    <dbReference type="NCBI Taxonomy" id="270547"/>
    <lineage>
        <taxon>Eukaryota</taxon>
        <taxon>Metazoa</taxon>
        <taxon>Chordata</taxon>
        <taxon>Craniata</taxon>
        <taxon>Vertebrata</taxon>
        <taxon>Euteleostomi</taxon>
        <taxon>Actinopterygii</taxon>
        <taxon>Neopterygii</taxon>
        <taxon>Teleostei</taxon>
        <taxon>Neoteleostei</taxon>
        <taxon>Acanthomorphata</taxon>
        <taxon>Carangaria</taxon>
        <taxon>Carangaria incertae sedis</taxon>
        <taxon>Centropomidae</taxon>
        <taxon>Lates</taxon>
    </lineage>
</organism>
<evidence type="ECO:0000256" key="1">
    <source>
        <dbReference type="ARBA" id="ARBA00004123"/>
    </source>
</evidence>
<reference evidence="7" key="1">
    <citation type="submission" date="2022-08" db="EMBL/GenBank/DDBJ databases">
        <title>Genome sequencing of akame (Lates japonicus).</title>
        <authorList>
            <person name="Hashiguchi Y."/>
            <person name="Takahashi H."/>
        </authorList>
    </citation>
    <scope>NUCLEOTIDE SEQUENCE</scope>
    <source>
        <strain evidence="7">Kochi</strain>
    </source>
</reference>
<dbReference type="SUPFAM" id="SSF140996">
    <property type="entry name" value="Hermes dimerisation domain"/>
    <property type="match status" value="1"/>
</dbReference>
<dbReference type="PANTHER" id="PTHR46481">
    <property type="entry name" value="ZINC FINGER BED DOMAIN-CONTAINING PROTEIN 4"/>
    <property type="match status" value="1"/>
</dbReference>